<dbReference type="AlphaFoldDB" id="A0A2K9LI30"/>
<keyword evidence="3" id="KW-1185">Reference proteome</keyword>
<feature type="compositionally biased region" description="Polar residues" evidence="1">
    <location>
        <begin position="1"/>
        <end position="11"/>
    </location>
</feature>
<feature type="compositionally biased region" description="Polar residues" evidence="1">
    <location>
        <begin position="133"/>
        <end position="157"/>
    </location>
</feature>
<sequence>MSQGDQNSLINQEDKEKMLDDLESLSRMLDDEQEDEENSRIVPEDIPVLKSFVDDVPVLNETLDEDDVDYSPDEPAEPPTLQSTDSLDLNAANFRATPVSRPVSAGASGLDMSFLDKDPLDISDRVRNYRKPNASSATQPAVTEPTANAQAVSTPSQKAEDVTRPLNRFQPSTSSENPFLPRSTLDKIRENHAWEQNRNDDNDASAQLRKLLQDNPLNKVTFDPNSKEVQALRQKASQLVNDVIRANMPRLEAELRMKLEQEVDRMFKEIKKNPR</sequence>
<name>A0A2K9LI30_9GAMM</name>
<dbReference type="RefSeq" id="WP_101893261.1">
    <property type="nucleotide sequence ID" value="NZ_CP022684.1"/>
</dbReference>
<reference evidence="3" key="1">
    <citation type="submission" date="2017-08" db="EMBL/GenBank/DDBJ databases">
        <title>Direct submision.</title>
        <authorList>
            <person name="Kim S.-J."/>
            <person name="Rhee S.-K."/>
        </authorList>
    </citation>
    <scope>NUCLEOTIDE SEQUENCE [LARGE SCALE GENOMIC DNA]</scope>
    <source>
        <strain evidence="3">GI5</strain>
    </source>
</reference>
<organism evidence="2 3">
    <name type="scientific">Ketobacter alkanivorans</name>
    <dbReference type="NCBI Taxonomy" id="1917421"/>
    <lineage>
        <taxon>Bacteria</taxon>
        <taxon>Pseudomonadati</taxon>
        <taxon>Pseudomonadota</taxon>
        <taxon>Gammaproteobacteria</taxon>
        <taxon>Pseudomonadales</taxon>
        <taxon>Ketobacteraceae</taxon>
        <taxon>Ketobacter</taxon>
    </lineage>
</organism>
<feature type="region of interest" description="Disordered" evidence="1">
    <location>
        <begin position="61"/>
        <end position="183"/>
    </location>
</feature>
<feature type="compositionally biased region" description="Acidic residues" evidence="1">
    <location>
        <begin position="62"/>
        <end position="76"/>
    </location>
</feature>
<dbReference type="OrthoDB" id="7061603at2"/>
<evidence type="ECO:0000313" key="3">
    <source>
        <dbReference type="Proteomes" id="UP000235116"/>
    </source>
</evidence>
<dbReference type="EMBL" id="CP022684">
    <property type="protein sequence ID" value="AUM11923.1"/>
    <property type="molecule type" value="Genomic_DNA"/>
</dbReference>
<dbReference type="Proteomes" id="UP000235116">
    <property type="component" value="Chromosome"/>
</dbReference>
<feature type="compositionally biased region" description="Basic and acidic residues" evidence="1">
    <location>
        <begin position="114"/>
        <end position="127"/>
    </location>
</feature>
<dbReference type="KEGG" id="kak:Kalk_05555"/>
<evidence type="ECO:0000256" key="1">
    <source>
        <dbReference type="SAM" id="MobiDB-lite"/>
    </source>
</evidence>
<evidence type="ECO:0000313" key="2">
    <source>
        <dbReference type="EMBL" id="AUM11923.1"/>
    </source>
</evidence>
<gene>
    <name evidence="2" type="ORF">Kalk_05555</name>
</gene>
<accession>A0A2K9LI30</accession>
<feature type="region of interest" description="Disordered" evidence="1">
    <location>
        <begin position="1"/>
        <end position="44"/>
    </location>
</feature>
<protein>
    <submittedName>
        <fullName evidence="2">Uncharacterized protein</fullName>
    </submittedName>
</protein>
<proteinExistence type="predicted"/>